<evidence type="ECO:0000313" key="2">
    <source>
        <dbReference type="EMBL" id="OHS97622.1"/>
    </source>
</evidence>
<keyword evidence="3" id="KW-1185">Reference proteome</keyword>
<protein>
    <submittedName>
        <fullName evidence="2">EF hand family protein</fullName>
    </submittedName>
</protein>
<dbReference type="InterPro" id="IPR052603">
    <property type="entry name" value="EFCB6"/>
</dbReference>
<dbReference type="GeneID" id="94829509"/>
<comment type="caution">
    <text evidence="2">The sequence shown here is derived from an EMBL/GenBank/DDBJ whole genome shotgun (WGS) entry which is preliminary data.</text>
</comment>
<dbReference type="Gene3D" id="1.10.238.10">
    <property type="entry name" value="EF-hand"/>
    <property type="match status" value="3"/>
</dbReference>
<dbReference type="AlphaFoldDB" id="A0A1J4JEK2"/>
<dbReference type="InterPro" id="IPR018247">
    <property type="entry name" value="EF_Hand_1_Ca_BS"/>
</dbReference>
<keyword evidence="1" id="KW-0106">Calcium</keyword>
<dbReference type="PANTHER" id="PTHR20875:SF0">
    <property type="entry name" value="GH12158P"/>
    <property type="match status" value="1"/>
</dbReference>
<accession>A0A1J4JEK2</accession>
<evidence type="ECO:0000256" key="1">
    <source>
        <dbReference type="ARBA" id="ARBA00022837"/>
    </source>
</evidence>
<sequence>MQSTKLLQRIYDYTFSRRIDLTDELNSFDFKKCGSISNVSFPRCFASMGLQLSPAQFQTLIDDFSQEGTINISDFVRAVQESQELKMTTSEIPHSCETELRVLDAELTRRRQTLYDALRRYDRVNNGNVPTQCFYTEFGFGPTIKTIVNEYEVDGQINYHQIQKDMSFSQKDQVQIPDTFNQLARFVKSKNIDARLLLSRFDTERTGQLNPRSFISLISSFGVNIGPSDIEKMIVAFRLPNGFYDAERFVDLIDQYEVSRPVTTLNITRERLSTVDPMEALNHAKDYIKSHRINVREMFSKFDDEGANGVITESRFVRLFHQYRFDVNNVELVQIASLFPGNGPETVNYHYFIDAVEEKPAVPTTTFTVDDILDRIRTYLHEQKRHFGLIASRFDREQSGDITPSQLVSAFQFLQFRLSPNEVPMLRNAFPGHKPGTVEWKALASEVDPIEQNYQQHLITQKTQYLESQTELPSTRQVPPNVYAANKKVMMACAKANIKPNPLLVRLDRSFEGTITQAQFVNFLQSPPISLPAAELRIIINFYRLNGSSEIDYVKFCRDLSLVDLTPEQKPQDSPPELFQRQQYEEQTKPQHDIPMIVRLFLKRYKMFVQNAGLPLSGPFTSLDGGKTGLIPASRVGECLNYIGFDTARDELETVLNTFRDTRKFEAFNYSLFVKAAEAEVAEYSGGNVPPEVQKEVLDTEMIIKDRLSSRNRSIRMAFAGIARSTISIEMFFERLATIDLVLKSSQANALVRKYRIDQSDQIDWRKFCNDVENCKTLGF</sequence>
<dbReference type="PROSITE" id="PS00018">
    <property type="entry name" value="EF_HAND_1"/>
    <property type="match status" value="1"/>
</dbReference>
<dbReference type="SUPFAM" id="SSF47473">
    <property type="entry name" value="EF-hand"/>
    <property type="match status" value="4"/>
</dbReference>
<reference evidence="2" key="1">
    <citation type="submission" date="2016-10" db="EMBL/GenBank/DDBJ databases">
        <authorList>
            <person name="Benchimol M."/>
            <person name="Almeida L.G."/>
            <person name="Vasconcelos A.T."/>
            <person name="Perreira-Neves A."/>
            <person name="Rosa I.A."/>
            <person name="Tasca T."/>
            <person name="Bogo M.R."/>
            <person name="de Souza W."/>
        </authorList>
    </citation>
    <scope>NUCLEOTIDE SEQUENCE [LARGE SCALE GENOMIC DNA]</scope>
    <source>
        <strain evidence="2">K</strain>
    </source>
</reference>
<dbReference type="PANTHER" id="PTHR20875">
    <property type="entry name" value="EF-HAND CALCIUM-BINDING DOMAIN-CONTAINING PROTEIN 6-RELATED"/>
    <property type="match status" value="1"/>
</dbReference>
<dbReference type="RefSeq" id="XP_068350759.1">
    <property type="nucleotide sequence ID" value="XM_068494805.1"/>
</dbReference>
<gene>
    <name evidence="2" type="ORF">TRFO_09321</name>
</gene>
<name>A0A1J4JEK2_9EUKA</name>
<dbReference type="InterPro" id="IPR011992">
    <property type="entry name" value="EF-hand-dom_pair"/>
</dbReference>
<proteinExistence type="predicted"/>
<dbReference type="EMBL" id="MLAK01001104">
    <property type="protein sequence ID" value="OHS97622.1"/>
    <property type="molecule type" value="Genomic_DNA"/>
</dbReference>
<dbReference type="Proteomes" id="UP000179807">
    <property type="component" value="Unassembled WGS sequence"/>
</dbReference>
<evidence type="ECO:0000313" key="3">
    <source>
        <dbReference type="Proteomes" id="UP000179807"/>
    </source>
</evidence>
<organism evidence="2 3">
    <name type="scientific">Tritrichomonas foetus</name>
    <dbReference type="NCBI Taxonomy" id="1144522"/>
    <lineage>
        <taxon>Eukaryota</taxon>
        <taxon>Metamonada</taxon>
        <taxon>Parabasalia</taxon>
        <taxon>Tritrichomonadida</taxon>
        <taxon>Tritrichomonadidae</taxon>
        <taxon>Tritrichomonas</taxon>
    </lineage>
</organism>
<dbReference type="VEuPathDB" id="TrichDB:TRFO_09321"/>